<evidence type="ECO:0000256" key="1">
    <source>
        <dbReference type="SAM" id="Phobius"/>
    </source>
</evidence>
<evidence type="ECO:0000313" key="3">
    <source>
        <dbReference type="Proteomes" id="UP000317835"/>
    </source>
</evidence>
<organism evidence="2 3">
    <name type="scientific">Tautonia plasticadhaerens</name>
    <dbReference type="NCBI Taxonomy" id="2527974"/>
    <lineage>
        <taxon>Bacteria</taxon>
        <taxon>Pseudomonadati</taxon>
        <taxon>Planctomycetota</taxon>
        <taxon>Planctomycetia</taxon>
        <taxon>Isosphaerales</taxon>
        <taxon>Isosphaeraceae</taxon>
        <taxon>Tautonia</taxon>
    </lineage>
</organism>
<sequence>MPPEQPQSPLSVGVSWAYRITAIGLEFSLPTLAGYLLDRRWESSPVATLIGACLGFAAGLYHLILLTGHGRHPGRGE</sequence>
<name>A0A518H848_9BACT</name>
<keyword evidence="3" id="KW-1185">Reference proteome</keyword>
<gene>
    <name evidence="2" type="ORF">ElP_49700</name>
</gene>
<dbReference type="RefSeq" id="WP_197446332.1">
    <property type="nucleotide sequence ID" value="NZ_CP036426.1"/>
</dbReference>
<feature type="transmembrane region" description="Helical" evidence="1">
    <location>
        <begin position="16"/>
        <end position="37"/>
    </location>
</feature>
<dbReference type="EMBL" id="CP036426">
    <property type="protein sequence ID" value="QDV37037.1"/>
    <property type="molecule type" value="Genomic_DNA"/>
</dbReference>
<keyword evidence="1" id="KW-0812">Transmembrane</keyword>
<reference evidence="2 3" key="1">
    <citation type="submission" date="2019-02" db="EMBL/GenBank/DDBJ databases">
        <title>Deep-cultivation of Planctomycetes and their phenomic and genomic characterization uncovers novel biology.</title>
        <authorList>
            <person name="Wiegand S."/>
            <person name="Jogler M."/>
            <person name="Boedeker C."/>
            <person name="Pinto D."/>
            <person name="Vollmers J."/>
            <person name="Rivas-Marin E."/>
            <person name="Kohn T."/>
            <person name="Peeters S.H."/>
            <person name="Heuer A."/>
            <person name="Rast P."/>
            <person name="Oberbeckmann S."/>
            <person name="Bunk B."/>
            <person name="Jeske O."/>
            <person name="Meyerdierks A."/>
            <person name="Storesund J.E."/>
            <person name="Kallscheuer N."/>
            <person name="Luecker S."/>
            <person name="Lage O.M."/>
            <person name="Pohl T."/>
            <person name="Merkel B.J."/>
            <person name="Hornburger P."/>
            <person name="Mueller R.-W."/>
            <person name="Bruemmer F."/>
            <person name="Labrenz M."/>
            <person name="Spormann A.M."/>
            <person name="Op den Camp H."/>
            <person name="Overmann J."/>
            <person name="Amann R."/>
            <person name="Jetten M.S.M."/>
            <person name="Mascher T."/>
            <person name="Medema M.H."/>
            <person name="Devos D.P."/>
            <person name="Kaster A.-K."/>
            <person name="Ovreas L."/>
            <person name="Rohde M."/>
            <person name="Galperin M.Y."/>
            <person name="Jogler C."/>
        </authorList>
    </citation>
    <scope>NUCLEOTIDE SEQUENCE [LARGE SCALE GENOMIC DNA]</scope>
    <source>
        <strain evidence="2 3">ElP</strain>
    </source>
</reference>
<proteinExistence type="predicted"/>
<evidence type="ECO:0000313" key="2">
    <source>
        <dbReference type="EMBL" id="QDV37037.1"/>
    </source>
</evidence>
<keyword evidence="1" id="KW-1133">Transmembrane helix</keyword>
<protein>
    <submittedName>
        <fullName evidence="2">F0F1-ATPase subunit (ATPase_gene1)</fullName>
    </submittedName>
</protein>
<dbReference type="KEGG" id="tpla:ElP_49700"/>
<dbReference type="InterPro" id="IPR032820">
    <property type="entry name" value="ATPase_put"/>
</dbReference>
<dbReference type="AlphaFoldDB" id="A0A518H848"/>
<feature type="transmembrane region" description="Helical" evidence="1">
    <location>
        <begin position="49"/>
        <end position="68"/>
    </location>
</feature>
<dbReference type="Pfam" id="PF09527">
    <property type="entry name" value="ATPase_gene1"/>
    <property type="match status" value="1"/>
</dbReference>
<accession>A0A518H848</accession>
<keyword evidence="1" id="KW-0472">Membrane</keyword>
<dbReference type="Proteomes" id="UP000317835">
    <property type="component" value="Chromosome"/>
</dbReference>